<dbReference type="InterPro" id="IPR050116">
    <property type="entry name" value="DNA_polymerase-Y"/>
</dbReference>
<evidence type="ECO:0000256" key="4">
    <source>
        <dbReference type="ARBA" id="ARBA00023204"/>
    </source>
</evidence>
<keyword evidence="4" id="KW-0234">DNA repair</keyword>
<reference evidence="7 8" key="1">
    <citation type="journal article" date="2003" name="Nature">
        <title>The genome of a motile marine Synechococcus.</title>
        <authorList>
            <person name="Palenik B."/>
            <person name="Brahamsha B."/>
            <person name="Larimer F."/>
            <person name="Land M."/>
            <person name="Hauser L."/>
            <person name="Chain P."/>
            <person name="Lamerdin J."/>
            <person name="Regala W."/>
            <person name="Allen E.A."/>
            <person name="McCarren J."/>
            <person name="Paulsen I."/>
            <person name="Dufresne A."/>
            <person name="Partensky F."/>
            <person name="Webb E."/>
            <person name="Waterbury J."/>
        </authorList>
    </citation>
    <scope>NUCLEOTIDE SEQUENCE [LARGE SCALE GENOMIC DNA]</scope>
    <source>
        <strain evidence="7 8">WH8102</strain>
    </source>
</reference>
<dbReference type="PANTHER" id="PTHR11076:SF34">
    <property type="entry name" value="PROTEIN UMUC"/>
    <property type="match status" value="1"/>
</dbReference>
<evidence type="ECO:0000256" key="2">
    <source>
        <dbReference type="ARBA" id="ARBA00022763"/>
    </source>
</evidence>
<feature type="domain" description="UmuC" evidence="6">
    <location>
        <begin position="5"/>
        <end position="189"/>
    </location>
</feature>
<dbReference type="InterPro" id="IPR025188">
    <property type="entry name" value="DUF4113"/>
</dbReference>
<dbReference type="Gene3D" id="3.30.1490.100">
    <property type="entry name" value="DNA polymerase, Y-family, little finger domain"/>
    <property type="match status" value="1"/>
</dbReference>
<dbReference type="HOGENOM" id="CLU_012348_3_0_3"/>
<dbReference type="GO" id="GO:0009432">
    <property type="term" value="P:SOS response"/>
    <property type="evidence" value="ECO:0007669"/>
    <property type="project" value="UniProtKB-KW"/>
</dbReference>
<keyword evidence="3" id="KW-0741">SOS mutagenesis</keyword>
<dbReference type="GO" id="GO:0042276">
    <property type="term" value="P:error-prone translesion synthesis"/>
    <property type="evidence" value="ECO:0007669"/>
    <property type="project" value="TreeGrafter"/>
</dbReference>
<name>Q7U7E2_PARMW</name>
<dbReference type="EC" id="3.4.21.-" evidence="7"/>
<dbReference type="Pfam" id="PF11799">
    <property type="entry name" value="IMS_C"/>
    <property type="match status" value="1"/>
</dbReference>
<dbReference type="GO" id="GO:0016787">
    <property type="term" value="F:hydrolase activity"/>
    <property type="evidence" value="ECO:0007669"/>
    <property type="project" value="UniProtKB-KW"/>
</dbReference>
<evidence type="ECO:0000259" key="6">
    <source>
        <dbReference type="PROSITE" id="PS50173"/>
    </source>
</evidence>
<keyword evidence="5" id="KW-0742">SOS response</keyword>
<dbReference type="PANTHER" id="PTHR11076">
    <property type="entry name" value="DNA REPAIR POLYMERASE UMUC / TRANSFERASE FAMILY MEMBER"/>
    <property type="match status" value="1"/>
</dbReference>
<evidence type="ECO:0000313" key="8">
    <source>
        <dbReference type="Proteomes" id="UP000001422"/>
    </source>
</evidence>
<dbReference type="InterPro" id="IPR043128">
    <property type="entry name" value="Rev_trsase/Diguanyl_cyclase"/>
</dbReference>
<dbReference type="Pfam" id="PF13438">
    <property type="entry name" value="DUF4113"/>
    <property type="match status" value="1"/>
</dbReference>
<accession>Q7U7E2</accession>
<evidence type="ECO:0000256" key="3">
    <source>
        <dbReference type="ARBA" id="ARBA00023199"/>
    </source>
</evidence>
<dbReference type="SUPFAM" id="SSF56672">
    <property type="entry name" value="DNA/RNA polymerases"/>
    <property type="match status" value="1"/>
</dbReference>
<dbReference type="eggNOG" id="COG0389">
    <property type="taxonomic scope" value="Bacteria"/>
</dbReference>
<dbReference type="STRING" id="84588.SYNW1043"/>
<dbReference type="PROSITE" id="PS50173">
    <property type="entry name" value="UMUC"/>
    <property type="match status" value="1"/>
</dbReference>
<keyword evidence="8" id="KW-1185">Reference proteome</keyword>
<evidence type="ECO:0000256" key="5">
    <source>
        <dbReference type="ARBA" id="ARBA00023236"/>
    </source>
</evidence>
<dbReference type="AlphaFoldDB" id="Q7U7E2"/>
<keyword evidence="2" id="KW-0227">DNA damage</keyword>
<dbReference type="GO" id="GO:0003887">
    <property type="term" value="F:DNA-directed DNA polymerase activity"/>
    <property type="evidence" value="ECO:0007669"/>
    <property type="project" value="TreeGrafter"/>
</dbReference>
<gene>
    <name evidence="7" type="primary">umuC</name>
    <name evidence="7" type="ordered locus">SYNW1043</name>
</gene>
<dbReference type="Proteomes" id="UP000001422">
    <property type="component" value="Chromosome"/>
</dbReference>
<dbReference type="SUPFAM" id="SSF100879">
    <property type="entry name" value="Lesion bypass DNA polymerase (Y-family), little finger domain"/>
    <property type="match status" value="1"/>
</dbReference>
<dbReference type="EMBL" id="BX569691">
    <property type="protein sequence ID" value="CAE07558.1"/>
    <property type="molecule type" value="Genomic_DNA"/>
</dbReference>
<dbReference type="GO" id="GO:0005829">
    <property type="term" value="C:cytosol"/>
    <property type="evidence" value="ECO:0007669"/>
    <property type="project" value="TreeGrafter"/>
</dbReference>
<dbReference type="Pfam" id="PF00817">
    <property type="entry name" value="IMS"/>
    <property type="match status" value="1"/>
</dbReference>
<dbReference type="Gene3D" id="3.40.1170.60">
    <property type="match status" value="1"/>
</dbReference>
<protein>
    <submittedName>
        <fullName evidence="7">UmuC protein</fullName>
        <ecNumber evidence="7">3.4.21.-</ecNumber>
    </submittedName>
</protein>
<dbReference type="InterPro" id="IPR017961">
    <property type="entry name" value="DNA_pol_Y-fam_little_finger"/>
</dbReference>
<dbReference type="CDD" id="cd01700">
    <property type="entry name" value="PolY_Pol_V_umuC"/>
    <property type="match status" value="1"/>
</dbReference>
<dbReference type="GO" id="GO:0003684">
    <property type="term" value="F:damaged DNA binding"/>
    <property type="evidence" value="ECO:0007669"/>
    <property type="project" value="InterPro"/>
</dbReference>
<dbReference type="InterPro" id="IPR036775">
    <property type="entry name" value="DNA_pol_Y-fam_lit_finger_sf"/>
</dbReference>
<evidence type="ECO:0000313" key="7">
    <source>
        <dbReference type="EMBL" id="CAE07558.1"/>
    </source>
</evidence>
<dbReference type="Gene3D" id="3.30.70.270">
    <property type="match status" value="1"/>
</dbReference>
<sequence>MGLATALIDGNNFYASCEQSLDPSLIGKPVVVLSNNDGCIVARSAEARALGIAMGTPYFKARQELERQNVVVRSSNYALYADMSQRMMSLLEIHCEELEIYSIDEAFGRVRRPKDGDLQSWGRSLRARVRQDLGLPIAIGLGASKSQAKLANRLAKQVPAHAGIFDLGHCTDPDAWLETIAIEDVWGIGRKLARWCRLRGVNNARLLRDMPSGELRAKCGVVGLRLQRELRGHACLPLALAPSPKQETCVSRSFSRPITTLEELRQAVATYVVRAAEKLRKQHQRAAALTVYTRTSPFIPAFYSQAASTRLDLPSNDTTVLLEAALPLVDRIFRPHRQLAKAGVLMQHLQGTELLQSHLLVPLSEAQQQRREELMRTIDRLNRRYGRGTVQWAACGLHPSWMMRRERLGRTATTRLSDVPVVHADR</sequence>
<dbReference type="KEGG" id="syw:SYNW1043"/>
<keyword evidence="7" id="KW-0378">Hydrolase</keyword>
<dbReference type="GO" id="GO:0006281">
    <property type="term" value="P:DNA repair"/>
    <property type="evidence" value="ECO:0007669"/>
    <property type="project" value="UniProtKB-KW"/>
</dbReference>
<evidence type="ECO:0000256" key="1">
    <source>
        <dbReference type="ARBA" id="ARBA00010945"/>
    </source>
</evidence>
<organism evidence="7 8">
    <name type="scientific">Parasynechococcus marenigrum (strain WH8102)</name>
    <dbReference type="NCBI Taxonomy" id="84588"/>
    <lineage>
        <taxon>Bacteria</taxon>
        <taxon>Bacillati</taxon>
        <taxon>Cyanobacteriota</taxon>
        <taxon>Cyanophyceae</taxon>
        <taxon>Synechococcales</taxon>
        <taxon>Prochlorococcaceae</taxon>
        <taxon>Parasynechococcus</taxon>
        <taxon>Parasynechococcus marenigrum</taxon>
    </lineage>
</organism>
<proteinExistence type="inferred from homology"/>
<dbReference type="InterPro" id="IPR043502">
    <property type="entry name" value="DNA/RNA_pol_sf"/>
</dbReference>
<dbReference type="InterPro" id="IPR001126">
    <property type="entry name" value="UmuC"/>
</dbReference>
<comment type="similarity">
    <text evidence="1">Belongs to the DNA polymerase type-Y family.</text>
</comment>
<dbReference type="RefSeq" id="WP_011127908.1">
    <property type="nucleotide sequence ID" value="NC_005070.1"/>
</dbReference>